<evidence type="ECO:0000256" key="1">
    <source>
        <dbReference type="SAM" id="Phobius"/>
    </source>
</evidence>
<evidence type="ECO:0000313" key="2">
    <source>
        <dbReference type="EMBL" id="KAF2788321.1"/>
    </source>
</evidence>
<organism evidence="2 3">
    <name type="scientific">Melanomma pulvis-pyrius CBS 109.77</name>
    <dbReference type="NCBI Taxonomy" id="1314802"/>
    <lineage>
        <taxon>Eukaryota</taxon>
        <taxon>Fungi</taxon>
        <taxon>Dikarya</taxon>
        <taxon>Ascomycota</taxon>
        <taxon>Pezizomycotina</taxon>
        <taxon>Dothideomycetes</taxon>
        <taxon>Pleosporomycetidae</taxon>
        <taxon>Pleosporales</taxon>
        <taxon>Melanommataceae</taxon>
        <taxon>Melanomma</taxon>
    </lineage>
</organism>
<proteinExistence type="predicted"/>
<gene>
    <name evidence="2" type="ORF">K505DRAFT_329016</name>
</gene>
<dbReference type="Proteomes" id="UP000799757">
    <property type="component" value="Unassembled WGS sequence"/>
</dbReference>
<evidence type="ECO:0000313" key="3">
    <source>
        <dbReference type="Proteomes" id="UP000799757"/>
    </source>
</evidence>
<feature type="non-terminal residue" evidence="2">
    <location>
        <position position="71"/>
    </location>
</feature>
<keyword evidence="1" id="KW-1133">Transmembrane helix</keyword>
<keyword evidence="3" id="KW-1185">Reference proteome</keyword>
<sequence>MASPASIYYVVVHIIGYFYRCLRFPDSDRRRRHCYKLRWRVLLQLRRLGIRRHSLSFSAQTACARENSLGM</sequence>
<keyword evidence="1" id="KW-0472">Membrane</keyword>
<accession>A0A6A6WWM9</accession>
<protein>
    <submittedName>
        <fullName evidence="2">Uncharacterized protein</fullName>
    </submittedName>
</protein>
<reference evidence="2" key="1">
    <citation type="journal article" date="2020" name="Stud. Mycol.">
        <title>101 Dothideomycetes genomes: a test case for predicting lifestyles and emergence of pathogens.</title>
        <authorList>
            <person name="Haridas S."/>
            <person name="Albert R."/>
            <person name="Binder M."/>
            <person name="Bloem J."/>
            <person name="Labutti K."/>
            <person name="Salamov A."/>
            <person name="Andreopoulos B."/>
            <person name="Baker S."/>
            <person name="Barry K."/>
            <person name="Bills G."/>
            <person name="Bluhm B."/>
            <person name="Cannon C."/>
            <person name="Castanera R."/>
            <person name="Culley D."/>
            <person name="Daum C."/>
            <person name="Ezra D."/>
            <person name="Gonzalez J."/>
            <person name="Henrissat B."/>
            <person name="Kuo A."/>
            <person name="Liang C."/>
            <person name="Lipzen A."/>
            <person name="Lutzoni F."/>
            <person name="Magnuson J."/>
            <person name="Mondo S."/>
            <person name="Nolan M."/>
            <person name="Ohm R."/>
            <person name="Pangilinan J."/>
            <person name="Park H.-J."/>
            <person name="Ramirez L."/>
            <person name="Alfaro M."/>
            <person name="Sun H."/>
            <person name="Tritt A."/>
            <person name="Yoshinaga Y."/>
            <person name="Zwiers L.-H."/>
            <person name="Turgeon B."/>
            <person name="Goodwin S."/>
            <person name="Spatafora J."/>
            <person name="Crous P."/>
            <person name="Grigoriev I."/>
        </authorList>
    </citation>
    <scope>NUCLEOTIDE SEQUENCE</scope>
    <source>
        <strain evidence="2">CBS 109.77</strain>
    </source>
</reference>
<dbReference type="AlphaFoldDB" id="A0A6A6WWM9"/>
<keyword evidence="1" id="KW-0812">Transmembrane</keyword>
<feature type="transmembrane region" description="Helical" evidence="1">
    <location>
        <begin position="6"/>
        <end position="22"/>
    </location>
</feature>
<name>A0A6A6WWM9_9PLEO</name>
<dbReference type="EMBL" id="MU002227">
    <property type="protein sequence ID" value="KAF2788321.1"/>
    <property type="molecule type" value="Genomic_DNA"/>
</dbReference>